<name>A0A8X7BQW6_9ARAC</name>
<keyword evidence="5" id="KW-0223">Dioxygenase</keyword>
<evidence type="ECO:0000313" key="6">
    <source>
        <dbReference type="Proteomes" id="UP000886998"/>
    </source>
</evidence>
<keyword evidence="3 4" id="KW-0408">Iron</keyword>
<gene>
    <name evidence="5" type="primary">8040957</name>
    <name evidence="5" type="ORF">TNIN_451481</name>
</gene>
<comment type="cofactor">
    <cofactor evidence="4">
        <name>Fe(2+)</name>
        <dbReference type="ChEBI" id="CHEBI:29033"/>
    </cofactor>
    <text evidence="4">Binds 1 Fe(2+) ion per subunit.</text>
</comment>
<keyword evidence="5" id="KW-0560">Oxidoreductase</keyword>
<dbReference type="EMBL" id="BMAV01001616">
    <property type="protein sequence ID" value="GFY40023.1"/>
    <property type="molecule type" value="Genomic_DNA"/>
</dbReference>
<evidence type="ECO:0000256" key="2">
    <source>
        <dbReference type="ARBA" id="ARBA00022723"/>
    </source>
</evidence>
<dbReference type="GO" id="GO:0016702">
    <property type="term" value="F:oxidoreductase activity, acting on single donors with incorporation of molecular oxygen, incorporation of two atoms of oxygen"/>
    <property type="evidence" value="ECO:0007669"/>
    <property type="project" value="InterPro"/>
</dbReference>
<evidence type="ECO:0000256" key="1">
    <source>
        <dbReference type="ARBA" id="ARBA00006787"/>
    </source>
</evidence>
<proteinExistence type="inferred from homology"/>
<dbReference type="Pfam" id="PF03055">
    <property type="entry name" value="RPE65"/>
    <property type="match status" value="1"/>
</dbReference>
<keyword evidence="2 4" id="KW-0479">Metal-binding</keyword>
<organism evidence="5 6">
    <name type="scientific">Trichonephila inaurata madagascariensis</name>
    <dbReference type="NCBI Taxonomy" id="2747483"/>
    <lineage>
        <taxon>Eukaryota</taxon>
        <taxon>Metazoa</taxon>
        <taxon>Ecdysozoa</taxon>
        <taxon>Arthropoda</taxon>
        <taxon>Chelicerata</taxon>
        <taxon>Arachnida</taxon>
        <taxon>Araneae</taxon>
        <taxon>Araneomorphae</taxon>
        <taxon>Entelegynae</taxon>
        <taxon>Araneoidea</taxon>
        <taxon>Nephilidae</taxon>
        <taxon>Trichonephila</taxon>
        <taxon>Trichonephila inaurata</taxon>
    </lineage>
</organism>
<dbReference type="InterPro" id="IPR004294">
    <property type="entry name" value="Carotenoid_Oase"/>
</dbReference>
<keyword evidence="6" id="KW-1185">Reference proteome</keyword>
<evidence type="ECO:0000256" key="4">
    <source>
        <dbReference type="PIRSR" id="PIRSR604294-1"/>
    </source>
</evidence>
<comment type="caution">
    <text evidence="5">The sequence shown here is derived from an EMBL/GenBank/DDBJ whole genome shotgun (WGS) entry which is preliminary data.</text>
</comment>
<dbReference type="AlphaFoldDB" id="A0A8X7BQW6"/>
<reference evidence="5" key="1">
    <citation type="submission" date="2020-08" db="EMBL/GenBank/DDBJ databases">
        <title>Multicomponent nature underlies the extraordinary mechanical properties of spider dragline silk.</title>
        <authorList>
            <person name="Kono N."/>
            <person name="Nakamura H."/>
            <person name="Mori M."/>
            <person name="Yoshida Y."/>
            <person name="Ohtoshi R."/>
            <person name="Malay A.D."/>
            <person name="Moran D.A.P."/>
            <person name="Tomita M."/>
            <person name="Numata K."/>
            <person name="Arakawa K."/>
        </authorList>
    </citation>
    <scope>NUCLEOTIDE SEQUENCE</scope>
</reference>
<dbReference type="Proteomes" id="UP000886998">
    <property type="component" value="Unassembled WGS sequence"/>
</dbReference>
<accession>A0A8X7BQW6</accession>
<feature type="binding site" evidence="4">
    <location>
        <position position="75"/>
    </location>
    <ligand>
        <name>Fe cation</name>
        <dbReference type="ChEBI" id="CHEBI:24875"/>
        <note>catalytic</note>
    </ligand>
</feature>
<dbReference type="OrthoDB" id="1069523at2759"/>
<evidence type="ECO:0000256" key="3">
    <source>
        <dbReference type="ARBA" id="ARBA00023004"/>
    </source>
</evidence>
<evidence type="ECO:0000313" key="5">
    <source>
        <dbReference type="EMBL" id="GFY40023.1"/>
    </source>
</evidence>
<sequence length="103" mass="11518">TDITNVASVNAATSHPHIGEDGTIYNIGSSVMTGMKYHVFKTPPKGIKAIFRLIDRKTGSEIKTKYVTKAFFFFHHINTYEEDGHLVTDVLGYTNPNVLDILF</sequence>
<feature type="non-terminal residue" evidence="5">
    <location>
        <position position="103"/>
    </location>
</feature>
<dbReference type="GO" id="GO:0046872">
    <property type="term" value="F:metal ion binding"/>
    <property type="evidence" value="ECO:0007669"/>
    <property type="project" value="UniProtKB-KW"/>
</dbReference>
<protein>
    <submittedName>
        <fullName evidence="5">Beta-carotene dioxygenase, putative</fullName>
    </submittedName>
</protein>
<comment type="similarity">
    <text evidence="1">Belongs to the carotenoid oxygenase family.</text>
</comment>